<dbReference type="EMBL" id="JXTC01000079">
    <property type="protein sequence ID" value="PON90885.1"/>
    <property type="molecule type" value="Genomic_DNA"/>
</dbReference>
<sequence>MTRLKNKDYATNGSGLEVEVPTRRSDIYEVGSSNSRKCGLNSVQGVFLVFHFMNDPPMYGSISNGALQFLIVD</sequence>
<accession>A0A2P5EZB8</accession>
<gene>
    <name evidence="1" type="ORF">TorRG33x02_132910</name>
</gene>
<organism evidence="1 2">
    <name type="scientific">Trema orientale</name>
    <name type="common">Charcoal tree</name>
    <name type="synonym">Celtis orientalis</name>
    <dbReference type="NCBI Taxonomy" id="63057"/>
    <lineage>
        <taxon>Eukaryota</taxon>
        <taxon>Viridiplantae</taxon>
        <taxon>Streptophyta</taxon>
        <taxon>Embryophyta</taxon>
        <taxon>Tracheophyta</taxon>
        <taxon>Spermatophyta</taxon>
        <taxon>Magnoliopsida</taxon>
        <taxon>eudicotyledons</taxon>
        <taxon>Gunneridae</taxon>
        <taxon>Pentapetalae</taxon>
        <taxon>rosids</taxon>
        <taxon>fabids</taxon>
        <taxon>Rosales</taxon>
        <taxon>Cannabaceae</taxon>
        <taxon>Trema</taxon>
    </lineage>
</organism>
<dbReference type="Proteomes" id="UP000237000">
    <property type="component" value="Unassembled WGS sequence"/>
</dbReference>
<keyword evidence="2" id="KW-1185">Reference proteome</keyword>
<dbReference type="AlphaFoldDB" id="A0A2P5EZB8"/>
<reference evidence="2" key="1">
    <citation type="submission" date="2016-06" db="EMBL/GenBank/DDBJ databases">
        <title>Parallel loss of symbiosis genes in relatives of nitrogen-fixing non-legume Parasponia.</title>
        <authorList>
            <person name="Van Velzen R."/>
            <person name="Holmer R."/>
            <person name="Bu F."/>
            <person name="Rutten L."/>
            <person name="Van Zeijl A."/>
            <person name="Liu W."/>
            <person name="Santuari L."/>
            <person name="Cao Q."/>
            <person name="Sharma T."/>
            <person name="Shen D."/>
            <person name="Roswanjaya Y."/>
            <person name="Wardhani T."/>
            <person name="Kalhor M.S."/>
            <person name="Jansen J."/>
            <person name="Van den Hoogen J."/>
            <person name="Gungor B."/>
            <person name="Hartog M."/>
            <person name="Hontelez J."/>
            <person name="Verver J."/>
            <person name="Yang W.-C."/>
            <person name="Schijlen E."/>
            <person name="Repin R."/>
            <person name="Schilthuizen M."/>
            <person name="Schranz E."/>
            <person name="Heidstra R."/>
            <person name="Miyata K."/>
            <person name="Fedorova E."/>
            <person name="Kohlen W."/>
            <person name="Bisseling T."/>
            <person name="Smit S."/>
            <person name="Geurts R."/>
        </authorList>
    </citation>
    <scope>NUCLEOTIDE SEQUENCE [LARGE SCALE GENOMIC DNA]</scope>
    <source>
        <strain evidence="2">cv. RG33-2</strain>
    </source>
</reference>
<proteinExistence type="predicted"/>
<dbReference type="InParanoid" id="A0A2P5EZB8"/>
<comment type="caution">
    <text evidence="1">The sequence shown here is derived from an EMBL/GenBank/DDBJ whole genome shotgun (WGS) entry which is preliminary data.</text>
</comment>
<protein>
    <submittedName>
        <fullName evidence="1">Uncharacterized protein</fullName>
    </submittedName>
</protein>
<evidence type="ECO:0000313" key="1">
    <source>
        <dbReference type="EMBL" id="PON90885.1"/>
    </source>
</evidence>
<evidence type="ECO:0000313" key="2">
    <source>
        <dbReference type="Proteomes" id="UP000237000"/>
    </source>
</evidence>
<name>A0A2P5EZB8_TREOI</name>